<dbReference type="Pfam" id="PF01551">
    <property type="entry name" value="Peptidase_M23"/>
    <property type="match status" value="1"/>
</dbReference>
<sequence>MKKFVVSSLLIPISLAACSKPVVDCTVFPDLENSVYLLPYEVGTTRSVYAATEHYRASNNGVGTFAIDFVMPIGTKIVASREGEVVSVREVFEDGNNKDLEENYIFIQHDDGSVARYFHLTENGSFVSKGDKVKAGDIIGLSGNTGQSGGPHLHFDVQKCGPNLPPNYNVLPCGQTIPITFKNTHTHSCGLKSGSEYKAFKYDDKRGKL</sequence>
<feature type="domain" description="M23ase beta-sheet core" evidence="2">
    <location>
        <begin position="66"/>
        <end position="161"/>
    </location>
</feature>
<dbReference type="InterPro" id="IPR011055">
    <property type="entry name" value="Dup_hybrid_motif"/>
</dbReference>
<accession>A0ABR9DU33</accession>
<proteinExistence type="predicted"/>
<dbReference type="PROSITE" id="PS51257">
    <property type="entry name" value="PROKAR_LIPOPROTEIN"/>
    <property type="match status" value="1"/>
</dbReference>
<keyword evidence="1" id="KW-0732">Signal</keyword>
<dbReference type="Gene3D" id="2.70.70.10">
    <property type="entry name" value="Glucose Permease (Domain IIA)"/>
    <property type="match status" value="1"/>
</dbReference>
<reference evidence="3 4" key="1">
    <citation type="submission" date="2015-06" db="EMBL/GenBank/DDBJ databases">
        <title>Genome sequence of Pseudoalteromonas aliena.</title>
        <authorList>
            <person name="Xie B.-B."/>
            <person name="Rong J.-C."/>
            <person name="Qin Q.-L."/>
            <person name="Zhang Y.-Z."/>
        </authorList>
    </citation>
    <scope>NUCLEOTIDE SEQUENCE [LARGE SCALE GENOMIC DNA]</scope>
    <source>
        <strain evidence="3 4">SW19</strain>
    </source>
</reference>
<dbReference type="InterPro" id="IPR016047">
    <property type="entry name" value="M23ase_b-sheet_dom"/>
</dbReference>
<dbReference type="PANTHER" id="PTHR21666:SF270">
    <property type="entry name" value="MUREIN HYDROLASE ACTIVATOR ENVC"/>
    <property type="match status" value="1"/>
</dbReference>
<protein>
    <recommendedName>
        <fullName evidence="2">M23ase beta-sheet core domain-containing protein</fullName>
    </recommendedName>
</protein>
<dbReference type="RefSeq" id="WP_193154450.1">
    <property type="nucleotide sequence ID" value="NZ_AQGU01000017.1"/>
</dbReference>
<dbReference type="SUPFAM" id="SSF51261">
    <property type="entry name" value="Duplicated hybrid motif"/>
    <property type="match status" value="1"/>
</dbReference>
<comment type="caution">
    <text evidence="3">The sequence shown here is derived from an EMBL/GenBank/DDBJ whole genome shotgun (WGS) entry which is preliminary data.</text>
</comment>
<evidence type="ECO:0000313" key="3">
    <source>
        <dbReference type="EMBL" id="MBE0357840.1"/>
    </source>
</evidence>
<evidence type="ECO:0000256" key="1">
    <source>
        <dbReference type="SAM" id="SignalP"/>
    </source>
</evidence>
<dbReference type="EMBL" id="AQGU01000017">
    <property type="protein sequence ID" value="MBE0357840.1"/>
    <property type="molecule type" value="Genomic_DNA"/>
</dbReference>
<dbReference type="InterPro" id="IPR050570">
    <property type="entry name" value="Cell_wall_metabolism_enzyme"/>
</dbReference>
<dbReference type="PANTHER" id="PTHR21666">
    <property type="entry name" value="PEPTIDASE-RELATED"/>
    <property type="match status" value="1"/>
</dbReference>
<feature type="chain" id="PRO_5046192506" description="M23ase beta-sheet core domain-containing protein" evidence="1">
    <location>
        <begin position="20"/>
        <end position="209"/>
    </location>
</feature>
<dbReference type="CDD" id="cd12797">
    <property type="entry name" value="M23_peptidase"/>
    <property type="match status" value="1"/>
</dbReference>
<feature type="signal peptide" evidence="1">
    <location>
        <begin position="1"/>
        <end position="19"/>
    </location>
</feature>
<gene>
    <name evidence="3" type="ORF">PALI_a3474</name>
</gene>
<evidence type="ECO:0000313" key="4">
    <source>
        <dbReference type="Proteomes" id="UP000648482"/>
    </source>
</evidence>
<dbReference type="Proteomes" id="UP000648482">
    <property type="component" value="Unassembled WGS sequence"/>
</dbReference>
<name>A0ABR9DU33_9GAMM</name>
<organism evidence="3 4">
    <name type="scientific">Pseudoalteromonas aliena SW19</name>
    <dbReference type="NCBI Taxonomy" id="1314866"/>
    <lineage>
        <taxon>Bacteria</taxon>
        <taxon>Pseudomonadati</taxon>
        <taxon>Pseudomonadota</taxon>
        <taxon>Gammaproteobacteria</taxon>
        <taxon>Alteromonadales</taxon>
        <taxon>Pseudoalteromonadaceae</taxon>
        <taxon>Pseudoalteromonas</taxon>
    </lineage>
</organism>
<keyword evidence="4" id="KW-1185">Reference proteome</keyword>
<evidence type="ECO:0000259" key="2">
    <source>
        <dbReference type="Pfam" id="PF01551"/>
    </source>
</evidence>